<organism evidence="4 5">
    <name type="scientific">Flavobacterium fluviale</name>
    <dbReference type="NCBI Taxonomy" id="2249356"/>
    <lineage>
        <taxon>Bacteria</taxon>
        <taxon>Pseudomonadati</taxon>
        <taxon>Bacteroidota</taxon>
        <taxon>Flavobacteriia</taxon>
        <taxon>Flavobacteriales</taxon>
        <taxon>Flavobacteriaceae</taxon>
        <taxon>Flavobacterium</taxon>
    </lineage>
</organism>
<dbReference type="InterPro" id="IPR005116">
    <property type="entry name" value="Transp-assoc_OB_typ1"/>
</dbReference>
<accession>A0A344LWU4</accession>
<keyword evidence="5" id="KW-1185">Reference proteome</keyword>
<evidence type="ECO:0000256" key="2">
    <source>
        <dbReference type="PROSITE-ProRule" id="PRU01213"/>
    </source>
</evidence>
<reference evidence="4 5" key="1">
    <citation type="submission" date="2018-06" db="EMBL/GenBank/DDBJ databases">
        <title>Genome sequencing of Flavobacterium.</title>
        <authorList>
            <person name="Baek M.-G."/>
            <person name="Yi H."/>
        </authorList>
    </citation>
    <scope>NUCLEOTIDE SEQUENCE [LARGE SCALE GENOMIC DNA]</scope>
    <source>
        <strain evidence="4 5">HYN0086</strain>
    </source>
</reference>
<evidence type="ECO:0000313" key="5">
    <source>
        <dbReference type="Proteomes" id="UP000251561"/>
    </source>
</evidence>
<dbReference type="InterPro" id="IPR004606">
    <property type="entry name" value="Mop_domain"/>
</dbReference>
<dbReference type="OrthoDB" id="8719578at2"/>
<gene>
    <name evidence="4" type="ORF">HYN86_18025</name>
</gene>
<dbReference type="Gene3D" id="2.40.50.100">
    <property type="match status" value="1"/>
</dbReference>
<dbReference type="RefSeq" id="WP_113679306.1">
    <property type="nucleotide sequence ID" value="NZ_CP030261.1"/>
</dbReference>
<keyword evidence="1 2" id="KW-0500">Molybdenum</keyword>
<name>A0A344LWU4_9FLAO</name>
<dbReference type="KEGG" id="ffl:HYN86_18025"/>
<dbReference type="EMBL" id="CP030261">
    <property type="protein sequence ID" value="AXB58386.1"/>
    <property type="molecule type" value="Genomic_DNA"/>
</dbReference>
<evidence type="ECO:0000259" key="3">
    <source>
        <dbReference type="PROSITE" id="PS51866"/>
    </source>
</evidence>
<dbReference type="Pfam" id="PF03459">
    <property type="entry name" value="TOBE"/>
    <property type="match status" value="1"/>
</dbReference>
<dbReference type="PROSITE" id="PS51866">
    <property type="entry name" value="MOP"/>
    <property type="match status" value="1"/>
</dbReference>
<dbReference type="Proteomes" id="UP000251561">
    <property type="component" value="Chromosome"/>
</dbReference>
<dbReference type="GO" id="GO:0015689">
    <property type="term" value="P:molybdate ion transport"/>
    <property type="evidence" value="ECO:0007669"/>
    <property type="project" value="InterPro"/>
</dbReference>
<feature type="domain" description="Mop" evidence="3">
    <location>
        <begin position="67"/>
        <end position="132"/>
    </location>
</feature>
<dbReference type="AlphaFoldDB" id="A0A344LWU4"/>
<dbReference type="SUPFAM" id="SSF50331">
    <property type="entry name" value="MOP-like"/>
    <property type="match status" value="1"/>
</dbReference>
<dbReference type="InterPro" id="IPR008995">
    <property type="entry name" value="Mo/tungstate-bd_C_term_dom"/>
</dbReference>
<protein>
    <submittedName>
        <fullName evidence="4">Tobe domain protein</fullName>
    </submittedName>
</protein>
<evidence type="ECO:0000256" key="1">
    <source>
        <dbReference type="ARBA" id="ARBA00022505"/>
    </source>
</evidence>
<evidence type="ECO:0000313" key="4">
    <source>
        <dbReference type="EMBL" id="AXB58386.1"/>
    </source>
</evidence>
<sequence>MNIVNGIISGIESHEGISLIKVEAAAVVFSSIVLDTPETSDYLKIGNSVKVIFKETEVMISKDLNPNISIQNKLLCRIDSIQNGVILSQINLVHETQTIKSIITRNACEQLQLQENDTVLALIKTNEVSLSAHD</sequence>
<proteinExistence type="predicted"/>